<accession>A0A7J9B2B4</accession>
<feature type="region of interest" description="Disordered" evidence="1">
    <location>
        <begin position="134"/>
        <end position="159"/>
    </location>
</feature>
<evidence type="ECO:0008006" key="4">
    <source>
        <dbReference type="Google" id="ProtNLM"/>
    </source>
</evidence>
<dbReference type="PANTHER" id="PTHR48464">
    <property type="match status" value="1"/>
</dbReference>
<dbReference type="PANTHER" id="PTHR48464:SF1">
    <property type="entry name" value="MYB_SANT-LIKE DOMAIN-CONTAINING PROTEIN"/>
    <property type="match status" value="1"/>
</dbReference>
<organism evidence="2 3">
    <name type="scientific">Gossypium laxum</name>
    <dbReference type="NCBI Taxonomy" id="34288"/>
    <lineage>
        <taxon>Eukaryota</taxon>
        <taxon>Viridiplantae</taxon>
        <taxon>Streptophyta</taxon>
        <taxon>Embryophyta</taxon>
        <taxon>Tracheophyta</taxon>
        <taxon>Spermatophyta</taxon>
        <taxon>Magnoliopsida</taxon>
        <taxon>eudicotyledons</taxon>
        <taxon>Gunneridae</taxon>
        <taxon>Pentapetalae</taxon>
        <taxon>rosids</taxon>
        <taxon>malvids</taxon>
        <taxon>Malvales</taxon>
        <taxon>Malvaceae</taxon>
        <taxon>Malvoideae</taxon>
        <taxon>Gossypium</taxon>
    </lineage>
</organism>
<dbReference type="Proteomes" id="UP000593574">
    <property type="component" value="Unassembled WGS sequence"/>
</dbReference>
<evidence type="ECO:0000313" key="2">
    <source>
        <dbReference type="EMBL" id="MBA0730458.1"/>
    </source>
</evidence>
<evidence type="ECO:0000313" key="3">
    <source>
        <dbReference type="Proteomes" id="UP000593574"/>
    </source>
</evidence>
<protein>
    <recommendedName>
        <fullName evidence="4">Myb/SANT-like domain-containing protein</fullName>
    </recommendedName>
</protein>
<dbReference type="AlphaFoldDB" id="A0A7J9B2B4"/>
<gene>
    <name evidence="2" type="ORF">Golax_022623</name>
</gene>
<sequence length="159" mass="17839">MLVACMVDLYNVGTYNADTGFKADYLNELERIGKGNSGFGWDEHRQMVVAEDVVWNSYISSHKVVGQFRHHNFPYYDQLTSIYAKDRATGKDAQTTVGIVEKIDADDATTANNLEEGNNYRGCEDDVSLDDMDVSAIQPQLPKPSQDDSISSKKKKKDF</sequence>
<dbReference type="EMBL" id="JABEZV010445302">
    <property type="protein sequence ID" value="MBA0730458.1"/>
    <property type="molecule type" value="Genomic_DNA"/>
</dbReference>
<reference evidence="2 3" key="1">
    <citation type="journal article" date="2019" name="Genome Biol. Evol.">
        <title>Insights into the evolution of the New World diploid cottons (Gossypium, subgenus Houzingenia) based on genome sequencing.</title>
        <authorList>
            <person name="Grover C.E."/>
            <person name="Arick M.A. 2nd"/>
            <person name="Thrash A."/>
            <person name="Conover J.L."/>
            <person name="Sanders W.S."/>
            <person name="Peterson D.G."/>
            <person name="Frelichowski J.E."/>
            <person name="Scheffler J.A."/>
            <person name="Scheffler B.E."/>
            <person name="Wendel J.F."/>
        </authorList>
    </citation>
    <scope>NUCLEOTIDE SEQUENCE [LARGE SCALE GENOMIC DNA]</scope>
    <source>
        <strain evidence="2">4</strain>
        <tissue evidence="2">Leaf</tissue>
    </source>
</reference>
<evidence type="ECO:0000256" key="1">
    <source>
        <dbReference type="SAM" id="MobiDB-lite"/>
    </source>
</evidence>
<keyword evidence="3" id="KW-1185">Reference proteome</keyword>
<name>A0A7J9B2B4_9ROSI</name>
<comment type="caution">
    <text evidence="2">The sequence shown here is derived from an EMBL/GenBank/DDBJ whole genome shotgun (WGS) entry which is preliminary data.</text>
</comment>
<proteinExistence type="predicted"/>